<comment type="caution">
    <text evidence="2">The sequence shown here is derived from an EMBL/GenBank/DDBJ whole genome shotgun (WGS) entry which is preliminary data.</text>
</comment>
<sequence length="75" mass="8422">MNRRQRAALLLAVLYFYIAGIWTVLRLLPPAPTDPRTDASAARAAMQQIHSDLAKAEANLLQVKRALQRLQGLQR</sequence>
<dbReference type="Proteomes" id="UP000215902">
    <property type="component" value="Unassembled WGS sequence"/>
</dbReference>
<feature type="coiled-coil region" evidence="1">
    <location>
        <begin position="39"/>
        <end position="73"/>
    </location>
</feature>
<keyword evidence="1" id="KW-0175">Coiled coil</keyword>
<protein>
    <submittedName>
        <fullName evidence="2">Uncharacterized protein</fullName>
    </submittedName>
</protein>
<evidence type="ECO:0000256" key="1">
    <source>
        <dbReference type="SAM" id="Coils"/>
    </source>
</evidence>
<evidence type="ECO:0000313" key="3">
    <source>
        <dbReference type="Proteomes" id="UP000215902"/>
    </source>
</evidence>
<evidence type="ECO:0000313" key="2">
    <source>
        <dbReference type="EMBL" id="PAA84166.1"/>
    </source>
</evidence>
<accession>A0A267GDV1</accession>
<reference evidence="2 3" key="1">
    <citation type="submission" date="2017-06" db="EMBL/GenBank/DDBJ databases">
        <title>A platform for efficient transgenesis in Macrostomum lignano, a flatworm model organism for stem cell research.</title>
        <authorList>
            <person name="Berezikov E."/>
        </authorList>
    </citation>
    <scope>NUCLEOTIDE SEQUENCE [LARGE SCALE GENOMIC DNA]</scope>
    <source>
        <strain evidence="2">DV1</strain>
        <tissue evidence="2">Whole organism</tissue>
    </source>
</reference>
<gene>
    <name evidence="2" type="ORF">BOX15_Mlig028924g2</name>
</gene>
<proteinExistence type="predicted"/>
<organism evidence="2 3">
    <name type="scientific">Macrostomum lignano</name>
    <dbReference type="NCBI Taxonomy" id="282301"/>
    <lineage>
        <taxon>Eukaryota</taxon>
        <taxon>Metazoa</taxon>
        <taxon>Spiralia</taxon>
        <taxon>Lophotrochozoa</taxon>
        <taxon>Platyhelminthes</taxon>
        <taxon>Rhabditophora</taxon>
        <taxon>Macrostomorpha</taxon>
        <taxon>Macrostomida</taxon>
        <taxon>Macrostomidae</taxon>
        <taxon>Macrostomum</taxon>
    </lineage>
</organism>
<dbReference type="EMBL" id="NIVC01000386">
    <property type="protein sequence ID" value="PAA84166.1"/>
    <property type="molecule type" value="Genomic_DNA"/>
</dbReference>
<keyword evidence="3" id="KW-1185">Reference proteome</keyword>
<name>A0A267GDV1_9PLAT</name>
<dbReference type="AlphaFoldDB" id="A0A267GDV1"/>